<dbReference type="CDD" id="cd00403">
    <property type="entry name" value="Ribosomal_L1"/>
    <property type="match status" value="1"/>
</dbReference>
<dbReference type="PIRSF" id="PIRSF002155">
    <property type="entry name" value="Ribosomal_L1"/>
    <property type="match status" value="1"/>
</dbReference>
<evidence type="ECO:0000256" key="7">
    <source>
        <dbReference type="ARBA" id="ARBA00022884"/>
    </source>
</evidence>
<accession>A0A1J5TPT9</accession>
<evidence type="ECO:0000256" key="4">
    <source>
        <dbReference type="ARBA" id="ARBA00022555"/>
    </source>
</evidence>
<evidence type="ECO:0000256" key="1">
    <source>
        <dbReference type="ARBA" id="ARBA00010531"/>
    </source>
</evidence>
<dbReference type="InterPro" id="IPR023674">
    <property type="entry name" value="Ribosomal_uL1-like"/>
</dbReference>
<comment type="function">
    <text evidence="11">Binds directly to 23S rRNA. Probably involved in E site tRNA release.</text>
</comment>
<sequence length="214" mass="23447">MTEEKFIQAITDTLAGEKKRNFVESVDVAFNLKGVDLNDPNKRINDEISLPNGRGKDMKIGVFARGPEFASAANSSGANRVISSEDLDDLADDKRKARKFSSEFDYFLAETTMMADIGKSLGVVLGPRGKMPRPVPPSADLNRLVTGLQNIVPLRSKDKSTFHVPIGTNAMSNDNLAENLEMVVKRVISHLDRGDQNLASVWVKTTMGKAVRVV</sequence>
<dbReference type="Pfam" id="PF00687">
    <property type="entry name" value="Ribosomal_L1"/>
    <property type="match status" value="1"/>
</dbReference>
<evidence type="ECO:0000256" key="6">
    <source>
        <dbReference type="ARBA" id="ARBA00022845"/>
    </source>
</evidence>
<dbReference type="InterPro" id="IPR023669">
    <property type="entry name" value="Ribosomal_uL1_arc"/>
</dbReference>
<evidence type="ECO:0000256" key="11">
    <source>
        <dbReference type="HAMAP-Rule" id="MF_01318"/>
    </source>
</evidence>
<comment type="function">
    <text evidence="11">Protein L1 is also a translational repressor protein, it controls the translation of its operon by binding to its mRNA.</text>
</comment>
<evidence type="ECO:0000313" key="13">
    <source>
        <dbReference type="EMBL" id="OIR15708.1"/>
    </source>
</evidence>
<evidence type="ECO:0000256" key="9">
    <source>
        <dbReference type="ARBA" id="ARBA00023274"/>
    </source>
</evidence>
<name>A0A1J5TPT9_9ARCH</name>
<dbReference type="InterPro" id="IPR028364">
    <property type="entry name" value="Ribosomal_uL1/biogenesis"/>
</dbReference>
<reference evidence="13 14" key="1">
    <citation type="submission" date="2016-08" db="EMBL/GenBank/DDBJ databases">
        <title>New Insights into Marine Group III Euryarchaeota, from dark to light.</title>
        <authorList>
            <person name="Haro-Moreno J.M."/>
            <person name="Rodriguez-Valera F."/>
            <person name="Lopez-Garcia P."/>
            <person name="Moreira D."/>
            <person name="Martin-Cuadrado A.B."/>
        </authorList>
    </citation>
    <scope>NUCLEOTIDE SEQUENCE [LARGE SCALE GENOMIC DNA]</scope>
    <source>
        <strain evidence="13">CG-Bathy1</strain>
    </source>
</reference>
<dbReference type="InterPro" id="IPR002143">
    <property type="entry name" value="Ribosomal_uL1"/>
</dbReference>
<dbReference type="GO" id="GO:0003735">
    <property type="term" value="F:structural constituent of ribosome"/>
    <property type="evidence" value="ECO:0007669"/>
    <property type="project" value="InterPro"/>
</dbReference>
<keyword evidence="8 11" id="KW-0689">Ribosomal protein</keyword>
<keyword evidence="4 11" id="KW-0820">tRNA-binding</keyword>
<keyword evidence="7 11" id="KW-0694">RNA-binding</keyword>
<dbReference type="SUPFAM" id="SSF56808">
    <property type="entry name" value="Ribosomal protein L1"/>
    <property type="match status" value="1"/>
</dbReference>
<keyword evidence="5 11" id="KW-0699">rRNA-binding</keyword>
<evidence type="ECO:0000256" key="3">
    <source>
        <dbReference type="ARBA" id="ARBA00022491"/>
    </source>
</evidence>
<dbReference type="GO" id="GO:0006417">
    <property type="term" value="P:regulation of translation"/>
    <property type="evidence" value="ECO:0007669"/>
    <property type="project" value="UniProtKB-KW"/>
</dbReference>
<evidence type="ECO:0000256" key="2">
    <source>
        <dbReference type="ARBA" id="ARBA00011838"/>
    </source>
</evidence>
<dbReference type="GO" id="GO:0019843">
    <property type="term" value="F:rRNA binding"/>
    <property type="evidence" value="ECO:0007669"/>
    <property type="project" value="UniProtKB-UniRule"/>
</dbReference>
<dbReference type="PANTHER" id="PTHR36427">
    <property type="entry name" value="54S RIBOSOMAL PROTEIN L1, MITOCHONDRIAL"/>
    <property type="match status" value="1"/>
</dbReference>
<evidence type="ECO:0000256" key="5">
    <source>
        <dbReference type="ARBA" id="ARBA00022730"/>
    </source>
</evidence>
<comment type="similarity">
    <text evidence="1 11 12">Belongs to the universal ribosomal protein uL1 family.</text>
</comment>
<dbReference type="InterPro" id="IPR023673">
    <property type="entry name" value="Ribosomal_uL1_CS"/>
</dbReference>
<dbReference type="Proteomes" id="UP000183815">
    <property type="component" value="Unassembled WGS sequence"/>
</dbReference>
<dbReference type="Gene3D" id="3.30.190.20">
    <property type="match status" value="1"/>
</dbReference>
<organism evidence="13 14">
    <name type="scientific">Marine Group III euryarchaeote CG-Bathy1</name>
    <dbReference type="NCBI Taxonomy" id="1889001"/>
    <lineage>
        <taxon>Archaea</taxon>
        <taxon>Methanobacteriati</taxon>
        <taxon>Thermoplasmatota</taxon>
        <taxon>Thermoplasmata</taxon>
        <taxon>Candidatus Thermoprofundales</taxon>
    </lineage>
</organism>
<evidence type="ECO:0000256" key="12">
    <source>
        <dbReference type="RuleBase" id="RU000659"/>
    </source>
</evidence>
<dbReference type="PROSITE" id="PS01199">
    <property type="entry name" value="RIBOSOMAL_L1"/>
    <property type="match status" value="1"/>
</dbReference>
<comment type="function">
    <text evidence="10">Probably involved in E site tRNA release. Binds directly to 23S rRNA.</text>
</comment>
<dbReference type="InterPro" id="IPR016095">
    <property type="entry name" value="Ribosomal_uL1_3-a/b-sand"/>
</dbReference>
<proteinExistence type="inferred from homology"/>
<evidence type="ECO:0000256" key="10">
    <source>
        <dbReference type="ARBA" id="ARBA00045545"/>
    </source>
</evidence>
<keyword evidence="6 11" id="KW-0810">Translation regulation</keyword>
<evidence type="ECO:0000313" key="14">
    <source>
        <dbReference type="Proteomes" id="UP000183815"/>
    </source>
</evidence>
<comment type="caution">
    <text evidence="13">The sequence shown here is derived from an EMBL/GenBank/DDBJ whole genome shotgun (WGS) entry which is preliminary data.</text>
</comment>
<evidence type="ECO:0000256" key="8">
    <source>
        <dbReference type="ARBA" id="ARBA00022980"/>
    </source>
</evidence>
<gene>
    <name evidence="11" type="primary">rpl1</name>
    <name evidence="13" type="ORF">BEU04_02085</name>
</gene>
<dbReference type="Gene3D" id="3.40.50.790">
    <property type="match status" value="1"/>
</dbReference>
<dbReference type="GO" id="GO:0006412">
    <property type="term" value="P:translation"/>
    <property type="evidence" value="ECO:0007669"/>
    <property type="project" value="UniProtKB-UniRule"/>
</dbReference>
<dbReference type="PANTHER" id="PTHR36427:SF3">
    <property type="entry name" value="LARGE RIBOSOMAL SUBUNIT PROTEIN UL1M"/>
    <property type="match status" value="1"/>
</dbReference>
<dbReference type="GO" id="GO:0015934">
    <property type="term" value="C:large ribosomal subunit"/>
    <property type="evidence" value="ECO:0007669"/>
    <property type="project" value="InterPro"/>
</dbReference>
<dbReference type="FunFam" id="3.40.50.790:FF:000005">
    <property type="entry name" value="50S ribosomal protein L1"/>
    <property type="match status" value="1"/>
</dbReference>
<dbReference type="GO" id="GO:0000049">
    <property type="term" value="F:tRNA binding"/>
    <property type="evidence" value="ECO:0007669"/>
    <property type="project" value="UniProtKB-KW"/>
</dbReference>
<dbReference type="NCBIfam" id="NF003244">
    <property type="entry name" value="PRK04203.1"/>
    <property type="match status" value="1"/>
</dbReference>
<dbReference type="EMBL" id="MIYU01000016">
    <property type="protein sequence ID" value="OIR15708.1"/>
    <property type="molecule type" value="Genomic_DNA"/>
</dbReference>
<protein>
    <recommendedName>
        <fullName evidence="11">Large ribosomal subunit protein uL1</fullName>
    </recommendedName>
</protein>
<keyword evidence="3 11" id="KW-0678">Repressor</keyword>
<dbReference type="AlphaFoldDB" id="A0A1J5TPT9"/>
<dbReference type="HAMAP" id="MF_01318_A">
    <property type="entry name" value="Ribosomal_uL1_A"/>
    <property type="match status" value="1"/>
</dbReference>
<comment type="subunit">
    <text evidence="2 11">Part of the 50S ribosomal subunit.</text>
</comment>
<keyword evidence="9 11" id="KW-0687">Ribonucleoprotein</keyword>